<dbReference type="OrthoDB" id="8136at2157"/>
<proteinExistence type="predicted"/>
<evidence type="ECO:0000313" key="3">
    <source>
        <dbReference type="Proteomes" id="UP000184357"/>
    </source>
</evidence>
<dbReference type="RefSeq" id="WP_073307307.1">
    <property type="nucleotide sequence ID" value="NZ_FQWV01000002.1"/>
</dbReference>
<accession>A0A1M5MH71</accession>
<organism evidence="2 3">
    <name type="scientific">Halobaculum gomorrense</name>
    <dbReference type="NCBI Taxonomy" id="43928"/>
    <lineage>
        <taxon>Archaea</taxon>
        <taxon>Methanobacteriati</taxon>
        <taxon>Methanobacteriota</taxon>
        <taxon>Stenosarchaea group</taxon>
        <taxon>Halobacteria</taxon>
        <taxon>Halobacteriales</taxon>
        <taxon>Haloferacaceae</taxon>
        <taxon>Halobaculum</taxon>
    </lineage>
</organism>
<dbReference type="InterPro" id="IPR011008">
    <property type="entry name" value="Dimeric_a/b-barrel"/>
</dbReference>
<evidence type="ECO:0000259" key="1">
    <source>
        <dbReference type="Pfam" id="PF01037"/>
    </source>
</evidence>
<dbReference type="InterPro" id="IPR019887">
    <property type="entry name" value="Tscrpt_reg_AsnC/Lrp_C"/>
</dbReference>
<dbReference type="EMBL" id="FQWV01000002">
    <property type="protein sequence ID" value="SHG76754.1"/>
    <property type="molecule type" value="Genomic_DNA"/>
</dbReference>
<keyword evidence="3" id="KW-1185">Reference proteome</keyword>
<reference evidence="2 3" key="1">
    <citation type="submission" date="2016-11" db="EMBL/GenBank/DDBJ databases">
        <authorList>
            <person name="Jaros S."/>
            <person name="Januszkiewicz K."/>
            <person name="Wedrychowicz H."/>
        </authorList>
    </citation>
    <scope>NUCLEOTIDE SEQUENCE [LARGE SCALE GENOMIC DNA]</scope>
    <source>
        <strain evidence="2 3">DSM 9297</strain>
    </source>
</reference>
<dbReference type="STRING" id="43928.SAMN05443636_1016"/>
<evidence type="ECO:0000313" key="2">
    <source>
        <dbReference type="EMBL" id="SHG76754.1"/>
    </source>
</evidence>
<dbReference type="AlphaFoldDB" id="A0A1M5MH71"/>
<protein>
    <submittedName>
        <fullName evidence="2">Transcriptional regulator, AsnC family</fullName>
    </submittedName>
</protein>
<name>A0A1M5MH71_9EURY</name>
<feature type="domain" description="Transcription regulator AsnC/Lrp ligand binding" evidence="1">
    <location>
        <begin position="6"/>
        <end position="77"/>
    </location>
</feature>
<dbReference type="SUPFAM" id="SSF54909">
    <property type="entry name" value="Dimeric alpha+beta barrel"/>
    <property type="match status" value="1"/>
</dbReference>
<gene>
    <name evidence="2" type="ORF">SAMN05443636_1016</name>
</gene>
<sequence>MVHAFVMVKVDGDADTGGVADAISGIETVTEAHVVAGDFDVVAEVDAPDMYTVLDTVADAVRGVDGVTDTRTYVSMTE</sequence>
<dbReference type="Pfam" id="PF01037">
    <property type="entry name" value="AsnC_trans_reg"/>
    <property type="match status" value="1"/>
</dbReference>
<dbReference type="Proteomes" id="UP000184357">
    <property type="component" value="Unassembled WGS sequence"/>
</dbReference>
<dbReference type="Gene3D" id="3.30.70.920">
    <property type="match status" value="1"/>
</dbReference>